<dbReference type="PROSITE" id="PS51186">
    <property type="entry name" value="GNAT"/>
    <property type="match status" value="1"/>
</dbReference>
<dbReference type="STRING" id="683260.SAMN05421874_106250"/>
<dbReference type="PANTHER" id="PTHR43441">
    <property type="entry name" value="RIBOSOMAL-PROTEIN-SERINE ACETYLTRANSFERASE"/>
    <property type="match status" value="1"/>
</dbReference>
<dbReference type="GO" id="GO:1990189">
    <property type="term" value="F:protein N-terminal-serine acetyltransferase activity"/>
    <property type="evidence" value="ECO:0007669"/>
    <property type="project" value="TreeGrafter"/>
</dbReference>
<evidence type="ECO:0000259" key="1">
    <source>
        <dbReference type="PROSITE" id="PS51186"/>
    </source>
</evidence>
<sequence>MRNWPLSELSVTTPRLQLRHPSLDDVDELADRAAEGIHDPGYMPFLFPWSDTTPEERARSVVQYQFRAWGSFSVDSWTIELAVVHEGRIVGVQSINAKNFPVTREVETGSWVAQRFHGQGIGTEMRRAVLHLAFAGLGAHYAVTTAFEDNHASLGVTKKLGYKEDGIALHARGDKPVVVRRFRMAREDWTESPGFAIHNLDRCLPLFGLSS</sequence>
<dbReference type="RefSeq" id="WP_090763704.1">
    <property type="nucleotide sequence ID" value="NZ_FNFB01000006.1"/>
</dbReference>
<keyword evidence="2" id="KW-0808">Transferase</keyword>
<reference evidence="2 3" key="1">
    <citation type="submission" date="2016-10" db="EMBL/GenBank/DDBJ databases">
        <authorList>
            <person name="de Groot N.N."/>
        </authorList>
    </citation>
    <scope>NUCLEOTIDE SEQUENCE [LARGE SCALE GENOMIC DNA]</scope>
    <source>
        <strain evidence="2 3">CGMCC 4.5681</strain>
    </source>
</reference>
<evidence type="ECO:0000313" key="2">
    <source>
        <dbReference type="EMBL" id="SDK28073.1"/>
    </source>
</evidence>
<evidence type="ECO:0000313" key="3">
    <source>
        <dbReference type="Proteomes" id="UP000198683"/>
    </source>
</evidence>
<gene>
    <name evidence="2" type="ORF">SAMN05421874_106250</name>
</gene>
<dbReference type="AlphaFoldDB" id="A0A1G9ALF4"/>
<dbReference type="PANTHER" id="PTHR43441:SF11">
    <property type="entry name" value="RIBOSOMAL-PROTEIN-SERINE ACETYLTRANSFERASE"/>
    <property type="match status" value="1"/>
</dbReference>
<dbReference type="GO" id="GO:0008999">
    <property type="term" value="F:protein-N-terminal-alanine acetyltransferase activity"/>
    <property type="evidence" value="ECO:0007669"/>
    <property type="project" value="TreeGrafter"/>
</dbReference>
<dbReference type="Proteomes" id="UP000198683">
    <property type="component" value="Unassembled WGS sequence"/>
</dbReference>
<dbReference type="SUPFAM" id="SSF55729">
    <property type="entry name" value="Acyl-CoA N-acyltransferases (Nat)"/>
    <property type="match status" value="1"/>
</dbReference>
<name>A0A1G9ALF4_9ACTN</name>
<keyword evidence="3" id="KW-1185">Reference proteome</keyword>
<dbReference type="Pfam" id="PF13302">
    <property type="entry name" value="Acetyltransf_3"/>
    <property type="match status" value="1"/>
</dbReference>
<feature type="domain" description="N-acetyltransferase" evidence="1">
    <location>
        <begin position="24"/>
        <end position="189"/>
    </location>
</feature>
<proteinExistence type="predicted"/>
<accession>A0A1G9ALF4</accession>
<dbReference type="OrthoDB" id="3466127at2"/>
<dbReference type="GO" id="GO:0005737">
    <property type="term" value="C:cytoplasm"/>
    <property type="evidence" value="ECO:0007669"/>
    <property type="project" value="TreeGrafter"/>
</dbReference>
<protein>
    <submittedName>
        <fullName evidence="2">Protein N-acetyltransferase, RimJ/RimL family</fullName>
    </submittedName>
</protein>
<organism evidence="2 3">
    <name type="scientific">Nonomuraea maritima</name>
    <dbReference type="NCBI Taxonomy" id="683260"/>
    <lineage>
        <taxon>Bacteria</taxon>
        <taxon>Bacillati</taxon>
        <taxon>Actinomycetota</taxon>
        <taxon>Actinomycetes</taxon>
        <taxon>Streptosporangiales</taxon>
        <taxon>Streptosporangiaceae</taxon>
        <taxon>Nonomuraea</taxon>
    </lineage>
</organism>
<dbReference type="EMBL" id="FNFB01000006">
    <property type="protein sequence ID" value="SDK28073.1"/>
    <property type="molecule type" value="Genomic_DNA"/>
</dbReference>
<dbReference type="InterPro" id="IPR051908">
    <property type="entry name" value="Ribosomal_N-acetyltransferase"/>
</dbReference>
<dbReference type="Gene3D" id="3.40.630.30">
    <property type="match status" value="1"/>
</dbReference>
<dbReference type="InterPro" id="IPR016181">
    <property type="entry name" value="Acyl_CoA_acyltransferase"/>
</dbReference>
<dbReference type="InterPro" id="IPR000182">
    <property type="entry name" value="GNAT_dom"/>
</dbReference>